<dbReference type="AlphaFoldDB" id="A0A1I2VTU1"/>
<dbReference type="STRING" id="1436961.SAMN05421739_104331"/>
<sequence length="93" mass="10721">MESKFTEAYPKTPDATREEECLRVSDMLDLMIDGEASTDEQQYFNKHIEECVSCFENHQKQKLLKGLVSGHLKRVIVPHSLVQSIKARIQETL</sequence>
<keyword evidence="3" id="KW-1185">Reference proteome</keyword>
<dbReference type="InterPro" id="IPR027383">
    <property type="entry name" value="Znf_put"/>
</dbReference>
<protein>
    <submittedName>
        <fullName evidence="2">Putative zinc-finger</fullName>
    </submittedName>
</protein>
<organism evidence="2 3">
    <name type="scientific">Pontibacter chinhatensis</name>
    <dbReference type="NCBI Taxonomy" id="1436961"/>
    <lineage>
        <taxon>Bacteria</taxon>
        <taxon>Pseudomonadati</taxon>
        <taxon>Bacteroidota</taxon>
        <taxon>Cytophagia</taxon>
        <taxon>Cytophagales</taxon>
        <taxon>Hymenobacteraceae</taxon>
        <taxon>Pontibacter</taxon>
    </lineage>
</organism>
<evidence type="ECO:0000313" key="2">
    <source>
        <dbReference type="EMBL" id="SFG91889.1"/>
    </source>
</evidence>
<keyword evidence="2" id="KW-0862">Zinc</keyword>
<accession>A0A1I2VTU1</accession>
<dbReference type="EMBL" id="FOOT01000004">
    <property type="protein sequence ID" value="SFG91889.1"/>
    <property type="molecule type" value="Genomic_DNA"/>
</dbReference>
<gene>
    <name evidence="2" type="ORF">SAMN05421739_104331</name>
</gene>
<dbReference type="RefSeq" id="WP_092102418.1">
    <property type="nucleotide sequence ID" value="NZ_FOOT01000004.1"/>
</dbReference>
<evidence type="ECO:0000259" key="1">
    <source>
        <dbReference type="Pfam" id="PF13490"/>
    </source>
</evidence>
<dbReference type="Proteomes" id="UP000198724">
    <property type="component" value="Unassembled WGS sequence"/>
</dbReference>
<dbReference type="Pfam" id="PF13490">
    <property type="entry name" value="zf-HC2"/>
    <property type="match status" value="1"/>
</dbReference>
<keyword evidence="2" id="KW-0863">Zinc-finger</keyword>
<keyword evidence="2" id="KW-0479">Metal-binding</keyword>
<dbReference type="OrthoDB" id="853185at2"/>
<name>A0A1I2VTU1_9BACT</name>
<proteinExistence type="predicted"/>
<evidence type="ECO:0000313" key="3">
    <source>
        <dbReference type="Proteomes" id="UP000198724"/>
    </source>
</evidence>
<reference evidence="3" key="1">
    <citation type="submission" date="2016-10" db="EMBL/GenBank/DDBJ databases">
        <authorList>
            <person name="Varghese N."/>
            <person name="Submissions S."/>
        </authorList>
    </citation>
    <scope>NUCLEOTIDE SEQUENCE [LARGE SCALE GENOMIC DNA]</scope>
    <source>
        <strain evidence="3">LP51</strain>
    </source>
</reference>
<dbReference type="GO" id="GO:0008270">
    <property type="term" value="F:zinc ion binding"/>
    <property type="evidence" value="ECO:0007669"/>
    <property type="project" value="UniProtKB-KW"/>
</dbReference>
<feature type="domain" description="Putative zinc-finger" evidence="1">
    <location>
        <begin position="21"/>
        <end position="54"/>
    </location>
</feature>